<evidence type="ECO:0000313" key="4">
    <source>
        <dbReference type="Proteomes" id="UP001597308"/>
    </source>
</evidence>
<feature type="region of interest" description="Disordered" evidence="1">
    <location>
        <begin position="32"/>
        <end position="56"/>
    </location>
</feature>
<dbReference type="EMBL" id="JBHUER010000005">
    <property type="protein sequence ID" value="MFD1703100.1"/>
    <property type="molecule type" value="Genomic_DNA"/>
</dbReference>
<dbReference type="RefSeq" id="WP_378799002.1">
    <property type="nucleotide sequence ID" value="NZ_JBHUER010000005.1"/>
</dbReference>
<evidence type="ECO:0008006" key="5">
    <source>
        <dbReference type="Google" id="ProtNLM"/>
    </source>
</evidence>
<keyword evidence="2" id="KW-0732">Signal</keyword>
<organism evidence="3 4">
    <name type="scientific">Methylopila henanensis</name>
    <dbReference type="NCBI Taxonomy" id="873516"/>
    <lineage>
        <taxon>Bacteria</taxon>
        <taxon>Pseudomonadati</taxon>
        <taxon>Pseudomonadota</taxon>
        <taxon>Alphaproteobacteria</taxon>
        <taxon>Hyphomicrobiales</taxon>
        <taxon>Methylopilaceae</taxon>
        <taxon>Methylopila</taxon>
    </lineage>
</organism>
<feature type="chain" id="PRO_5046754641" description="Spore coat protein U domain-containing protein" evidence="2">
    <location>
        <begin position="25"/>
        <end position="273"/>
    </location>
</feature>
<protein>
    <recommendedName>
        <fullName evidence="5">Spore coat protein U domain-containing protein</fullName>
    </recommendedName>
</protein>
<keyword evidence="4" id="KW-1185">Reference proteome</keyword>
<dbReference type="Proteomes" id="UP001597308">
    <property type="component" value="Unassembled WGS sequence"/>
</dbReference>
<accession>A0ABW4K4J7</accession>
<evidence type="ECO:0000256" key="2">
    <source>
        <dbReference type="SAM" id="SignalP"/>
    </source>
</evidence>
<name>A0ABW4K4J7_9HYPH</name>
<feature type="signal peptide" evidence="2">
    <location>
        <begin position="1"/>
        <end position="24"/>
    </location>
</feature>
<sequence length="273" mass="28116">MRIMLSFLCATAAFLLSANSIALSAERDRPVNKGALGTETSKPRSSEIAAISAPQPNPTELVYTPITPCRAFSNAATMTATQTKSYQIAGASDFSTQGGPAVGCGIPASAKAVAINLTANGPTGTGFLRAFASDTPRPATAVLNYRSGASITGAATVALGATGQLSIYASAATKVVGDVTGYYAPQIQVYMNYDGTAYAGTTRILATSKIATGSYKIDVDRNLQLCSVHVNIDGGYYYASAYPSGSSVYVSTWSLSGGTATPVDLYHNVSVHC</sequence>
<evidence type="ECO:0000313" key="3">
    <source>
        <dbReference type="EMBL" id="MFD1703100.1"/>
    </source>
</evidence>
<comment type="caution">
    <text evidence="3">The sequence shown here is derived from an EMBL/GenBank/DDBJ whole genome shotgun (WGS) entry which is preliminary data.</text>
</comment>
<proteinExistence type="predicted"/>
<gene>
    <name evidence="3" type="ORF">ACFSCV_08790</name>
</gene>
<reference evidence="4" key="1">
    <citation type="journal article" date="2019" name="Int. J. Syst. Evol. Microbiol.">
        <title>The Global Catalogue of Microorganisms (GCM) 10K type strain sequencing project: providing services to taxonomists for standard genome sequencing and annotation.</title>
        <authorList>
            <consortium name="The Broad Institute Genomics Platform"/>
            <consortium name="The Broad Institute Genome Sequencing Center for Infectious Disease"/>
            <person name="Wu L."/>
            <person name="Ma J."/>
        </authorList>
    </citation>
    <scope>NUCLEOTIDE SEQUENCE [LARGE SCALE GENOMIC DNA]</scope>
    <source>
        <strain evidence="4">KCTC 23707</strain>
    </source>
</reference>
<evidence type="ECO:0000256" key="1">
    <source>
        <dbReference type="SAM" id="MobiDB-lite"/>
    </source>
</evidence>